<sequence>MTVKISLTQFIHFKAAVSTRARISAVQRVKNSEYSPAIDYWLDLRNAINKLAEGIITLEELNSLANSETQRKRINYRKAINRFSNFVSKNNVSFFPVNKSNWEYEGLIISASPEVGMIINNSKFLVKIFYNVKKPDEKVTKRNIMPSLALLDIANKASNHDQQVGLLNLQNGKLLTPANSKLETNLLELQLDAKTFIDY</sequence>
<evidence type="ECO:0000313" key="1">
    <source>
        <dbReference type="EMBL" id="HJF09743.1"/>
    </source>
</evidence>
<dbReference type="AlphaFoldDB" id="A0A921K4M4"/>
<reference evidence="1" key="1">
    <citation type="journal article" date="2021" name="PeerJ">
        <title>Extensive microbial diversity within the chicken gut microbiome revealed by metagenomics and culture.</title>
        <authorList>
            <person name="Gilroy R."/>
            <person name="Ravi A."/>
            <person name="Getino M."/>
            <person name="Pursley I."/>
            <person name="Horton D.L."/>
            <person name="Alikhan N.F."/>
            <person name="Baker D."/>
            <person name="Gharbi K."/>
            <person name="Hall N."/>
            <person name="Watson M."/>
            <person name="Adriaenssens E.M."/>
            <person name="Foster-Nyarko E."/>
            <person name="Jarju S."/>
            <person name="Secka A."/>
            <person name="Antonio M."/>
            <person name="Oren A."/>
            <person name="Chaudhuri R.R."/>
            <person name="La Ragione R."/>
            <person name="Hildebrand F."/>
            <person name="Pallen M.J."/>
        </authorList>
    </citation>
    <scope>NUCLEOTIDE SEQUENCE</scope>
    <source>
        <strain evidence="1">CHK194-22301</strain>
    </source>
</reference>
<dbReference type="EMBL" id="DYXB01000045">
    <property type="protein sequence ID" value="HJF09743.1"/>
    <property type="molecule type" value="Genomic_DNA"/>
</dbReference>
<dbReference type="Proteomes" id="UP000784793">
    <property type="component" value="Unassembled WGS sequence"/>
</dbReference>
<organism evidence="1 2">
    <name type="scientific">Lactobacillus crispatus</name>
    <dbReference type="NCBI Taxonomy" id="47770"/>
    <lineage>
        <taxon>Bacteria</taxon>
        <taxon>Bacillati</taxon>
        <taxon>Bacillota</taxon>
        <taxon>Bacilli</taxon>
        <taxon>Lactobacillales</taxon>
        <taxon>Lactobacillaceae</taxon>
        <taxon>Lactobacillus</taxon>
    </lineage>
</organism>
<proteinExistence type="predicted"/>
<name>A0A921K4M4_9LACO</name>
<comment type="caution">
    <text evidence="1">The sequence shown here is derived from an EMBL/GenBank/DDBJ whole genome shotgun (WGS) entry which is preliminary data.</text>
</comment>
<accession>A0A921K4M4</accession>
<protein>
    <submittedName>
        <fullName evidence="1">Uncharacterized protein</fullName>
    </submittedName>
</protein>
<evidence type="ECO:0000313" key="2">
    <source>
        <dbReference type="Proteomes" id="UP000784793"/>
    </source>
</evidence>
<gene>
    <name evidence="1" type="ORF">K8V23_02940</name>
</gene>
<reference evidence="1" key="2">
    <citation type="submission" date="2021-09" db="EMBL/GenBank/DDBJ databases">
        <authorList>
            <person name="Gilroy R."/>
        </authorList>
    </citation>
    <scope>NUCLEOTIDE SEQUENCE</scope>
    <source>
        <strain evidence="1">CHK194-22301</strain>
    </source>
</reference>